<reference evidence="3" key="1">
    <citation type="submission" date="2016-07" db="EMBL/GenBank/DDBJ databases">
        <authorList>
            <person name="Florea S."/>
            <person name="Webb J.S."/>
            <person name="Jaromczyk J."/>
            <person name="Schardl C.L."/>
        </authorList>
    </citation>
    <scope>NUCLEOTIDE SEQUENCE [LARGE SCALE GENOMIC DNA]</scope>
    <source>
        <strain evidence="3">CDC-D5610</strain>
    </source>
</reference>
<gene>
    <name evidence="2" type="ORF">clem_11625</name>
</gene>
<dbReference type="RefSeq" id="WP_094091680.1">
    <property type="nucleotide sequence ID" value="NZ_CP016397.1"/>
</dbReference>
<proteinExistence type="predicted"/>
<dbReference type="KEGG" id="lcd:clem_11625"/>
<keyword evidence="1" id="KW-0732">Signal</keyword>
<dbReference type="Proteomes" id="UP000201728">
    <property type="component" value="Chromosome"/>
</dbReference>
<feature type="signal peptide" evidence="1">
    <location>
        <begin position="1"/>
        <end position="18"/>
    </location>
</feature>
<keyword evidence="3" id="KW-1185">Reference proteome</keyword>
<dbReference type="OrthoDB" id="5645049at2"/>
<protein>
    <submittedName>
        <fullName evidence="2">VirK protein</fullName>
    </submittedName>
</protein>
<dbReference type="InterPro" id="IPR010694">
    <property type="entry name" value="Uncharacterised_VirK"/>
</dbReference>
<dbReference type="Pfam" id="PF06903">
    <property type="entry name" value="VirK"/>
    <property type="match status" value="1"/>
</dbReference>
<dbReference type="AlphaFoldDB" id="A0A222P4V5"/>
<evidence type="ECO:0000313" key="3">
    <source>
        <dbReference type="Proteomes" id="UP000201728"/>
    </source>
</evidence>
<accession>A0A222P4V5</accession>
<evidence type="ECO:0000256" key="1">
    <source>
        <dbReference type="SAM" id="SignalP"/>
    </source>
</evidence>
<evidence type="ECO:0000313" key="2">
    <source>
        <dbReference type="EMBL" id="ASQ46862.1"/>
    </source>
</evidence>
<feature type="chain" id="PRO_5012533266" evidence="1">
    <location>
        <begin position="19"/>
        <end position="137"/>
    </location>
</feature>
<name>A0A222P4V5_9GAMM</name>
<sequence>MKKFLITVLAIISIGSYAGELSSFSEIANAVVNGKQLTFVWTIKHCSSEINLPDIVTAIKPNAVMLIGGKRITASDNHFSLNEPSLPNKATSTFSKYNLQDNGLALLDITVMKAKNYKKVSNYQIRCELGKGLTVFD</sequence>
<organism evidence="2 3">
    <name type="scientific">Legionella clemsonensis</name>
    <dbReference type="NCBI Taxonomy" id="1867846"/>
    <lineage>
        <taxon>Bacteria</taxon>
        <taxon>Pseudomonadati</taxon>
        <taxon>Pseudomonadota</taxon>
        <taxon>Gammaproteobacteria</taxon>
        <taxon>Legionellales</taxon>
        <taxon>Legionellaceae</taxon>
        <taxon>Legionella</taxon>
    </lineage>
</organism>
<dbReference type="EMBL" id="CP016397">
    <property type="protein sequence ID" value="ASQ46862.1"/>
    <property type="molecule type" value="Genomic_DNA"/>
</dbReference>